<dbReference type="RefSeq" id="XP_006865418.1">
    <property type="nucleotide sequence ID" value="XM_006865356.1"/>
</dbReference>
<feature type="compositionally biased region" description="Polar residues" evidence="1">
    <location>
        <begin position="233"/>
        <end position="248"/>
    </location>
</feature>
<gene>
    <name evidence="3" type="primary">LOC102817010</name>
</gene>
<proteinExistence type="predicted"/>
<feature type="region of interest" description="Disordered" evidence="1">
    <location>
        <begin position="112"/>
        <end position="274"/>
    </location>
</feature>
<evidence type="ECO:0000313" key="3">
    <source>
        <dbReference type="RefSeq" id="XP_006865418.1"/>
    </source>
</evidence>
<keyword evidence="2" id="KW-1185">Reference proteome</keyword>
<name>A0A9B0TIA9_CHRAS</name>
<evidence type="ECO:0000256" key="1">
    <source>
        <dbReference type="SAM" id="MobiDB-lite"/>
    </source>
</evidence>
<dbReference type="AlphaFoldDB" id="A0A9B0TIA9"/>
<dbReference type="GeneID" id="102817010"/>
<sequence length="274" mass="30984">MAEAVELAEPNGESFRAQVKTQAPLGKVLKAPARRGPRSVLKVSQLLLRAIDAHQGLTLATLKKELANAGYEVRRKISRRSGETARPEVKGTLLRVSGSDAEGYYRVCKIPKPKRKPVRRKVEEGARSPKRPPPRPRSPRRRRTRRKAAKKARAVWRRDAKMALKMKRLRSKAKDQVLPRSKKEARLKVMEKGRSRSKKEEKKPKTKEDQRPSSKQREEKKQDCEKLVKRTNQKPSPAQTNRTSSGPAKSQEVKAARTKSSTKSDRLKTAAGNP</sequence>
<reference evidence="3" key="1">
    <citation type="submission" date="2025-08" db="UniProtKB">
        <authorList>
            <consortium name="RefSeq"/>
        </authorList>
    </citation>
    <scope>IDENTIFICATION</scope>
    <source>
        <tissue evidence="3">Spleen</tissue>
    </source>
</reference>
<dbReference type="OrthoDB" id="9451724at2759"/>
<protein>
    <submittedName>
        <fullName evidence="3">Testis-specific H1 histone-like</fullName>
    </submittedName>
</protein>
<evidence type="ECO:0000313" key="2">
    <source>
        <dbReference type="Proteomes" id="UP000504623"/>
    </source>
</evidence>
<accession>A0A9B0TIA9</accession>
<organism evidence="2 3">
    <name type="scientific">Chrysochloris asiatica</name>
    <name type="common">Cape golden mole</name>
    <dbReference type="NCBI Taxonomy" id="185453"/>
    <lineage>
        <taxon>Eukaryota</taxon>
        <taxon>Metazoa</taxon>
        <taxon>Chordata</taxon>
        <taxon>Craniata</taxon>
        <taxon>Vertebrata</taxon>
        <taxon>Euteleostomi</taxon>
        <taxon>Mammalia</taxon>
        <taxon>Eutheria</taxon>
        <taxon>Afrotheria</taxon>
        <taxon>Chrysochloridae</taxon>
        <taxon>Chrysochlorinae</taxon>
        <taxon>Chrysochloris</taxon>
    </lineage>
</organism>
<feature type="compositionally biased region" description="Basic and acidic residues" evidence="1">
    <location>
        <begin position="172"/>
        <end position="228"/>
    </location>
</feature>
<feature type="compositionally biased region" description="Basic residues" evidence="1">
    <location>
        <begin position="128"/>
        <end position="155"/>
    </location>
</feature>
<dbReference type="Proteomes" id="UP000504623">
    <property type="component" value="Unplaced"/>
</dbReference>